<evidence type="ECO:0000313" key="8">
    <source>
        <dbReference type="Proteomes" id="UP000265882"/>
    </source>
</evidence>
<keyword evidence="3" id="KW-0479">Metal-binding</keyword>
<protein>
    <recommendedName>
        <fullName evidence="6">CMP/dCMP-type deaminase domain-containing protein</fullName>
    </recommendedName>
</protein>
<evidence type="ECO:0000256" key="3">
    <source>
        <dbReference type="ARBA" id="ARBA00022723"/>
    </source>
</evidence>
<accession>A0A3A4NP77</accession>
<dbReference type="SUPFAM" id="SSF53927">
    <property type="entry name" value="Cytidine deaminase-like"/>
    <property type="match status" value="1"/>
</dbReference>
<evidence type="ECO:0000313" key="7">
    <source>
        <dbReference type="EMBL" id="RJP22383.1"/>
    </source>
</evidence>
<dbReference type="InterPro" id="IPR016193">
    <property type="entry name" value="Cytidine_deaminase-like"/>
</dbReference>
<reference evidence="7 8" key="1">
    <citation type="journal article" date="2017" name="ISME J.">
        <title>Energy and carbon metabolisms in a deep terrestrial subsurface fluid microbial community.</title>
        <authorList>
            <person name="Momper L."/>
            <person name="Jungbluth S.P."/>
            <person name="Lee M.D."/>
            <person name="Amend J.P."/>
        </authorList>
    </citation>
    <scope>NUCLEOTIDE SEQUENCE [LARGE SCALE GENOMIC DNA]</scope>
    <source>
        <strain evidence="7">SURF_5</strain>
    </source>
</reference>
<dbReference type="PROSITE" id="PS51747">
    <property type="entry name" value="CYT_DCMP_DEAMINASES_2"/>
    <property type="match status" value="1"/>
</dbReference>
<dbReference type="EMBL" id="QZKU01000058">
    <property type="protein sequence ID" value="RJP22383.1"/>
    <property type="molecule type" value="Genomic_DNA"/>
</dbReference>
<dbReference type="GO" id="GO:0004132">
    <property type="term" value="F:dCMP deaminase activity"/>
    <property type="evidence" value="ECO:0007669"/>
    <property type="project" value="TreeGrafter"/>
</dbReference>
<dbReference type="InterPro" id="IPR015517">
    <property type="entry name" value="dCMP_deaminase-rel"/>
</dbReference>
<dbReference type="Gene3D" id="3.40.50.300">
    <property type="entry name" value="P-loop containing nucleotide triphosphate hydrolases"/>
    <property type="match status" value="1"/>
</dbReference>
<evidence type="ECO:0000256" key="2">
    <source>
        <dbReference type="ARBA" id="ARBA00006576"/>
    </source>
</evidence>
<dbReference type="AlphaFoldDB" id="A0A3A4NP77"/>
<organism evidence="7 8">
    <name type="scientific">Abyssobacteria bacterium (strain SURF_5)</name>
    <dbReference type="NCBI Taxonomy" id="2093360"/>
    <lineage>
        <taxon>Bacteria</taxon>
        <taxon>Pseudomonadati</taxon>
        <taxon>Candidatus Hydrogenedentota</taxon>
        <taxon>Candidatus Abyssobacteria</taxon>
    </lineage>
</organism>
<dbReference type="InterPro" id="IPR027417">
    <property type="entry name" value="P-loop_NTPase"/>
</dbReference>
<evidence type="ECO:0000256" key="5">
    <source>
        <dbReference type="ARBA" id="ARBA00022833"/>
    </source>
</evidence>
<dbReference type="PANTHER" id="PTHR11086">
    <property type="entry name" value="DEOXYCYTIDYLATE DEAMINASE-RELATED"/>
    <property type="match status" value="1"/>
</dbReference>
<gene>
    <name evidence="7" type="ORF">C4520_08325</name>
</gene>
<evidence type="ECO:0000256" key="4">
    <source>
        <dbReference type="ARBA" id="ARBA00022801"/>
    </source>
</evidence>
<comment type="caution">
    <text evidence="7">The sequence shown here is derived from an EMBL/GenBank/DDBJ whole genome shotgun (WGS) entry which is preliminary data.</text>
</comment>
<dbReference type="PROSITE" id="PS00903">
    <property type="entry name" value="CYT_DCMP_DEAMINASES_1"/>
    <property type="match status" value="1"/>
</dbReference>
<dbReference type="Pfam" id="PF00383">
    <property type="entry name" value="dCMP_cyt_deam_1"/>
    <property type="match status" value="1"/>
</dbReference>
<dbReference type="InterPro" id="IPR002125">
    <property type="entry name" value="CMP_dCMP_dom"/>
</dbReference>
<dbReference type="Proteomes" id="UP000265882">
    <property type="component" value="Unassembled WGS sequence"/>
</dbReference>
<comment type="similarity">
    <text evidence="2">Belongs to the cytidine and deoxycytidylate deaminase family.</text>
</comment>
<dbReference type="GO" id="GO:0008270">
    <property type="term" value="F:zinc ion binding"/>
    <property type="evidence" value="ECO:0007669"/>
    <property type="project" value="InterPro"/>
</dbReference>
<keyword evidence="5" id="KW-0862">Zinc</keyword>
<dbReference type="GO" id="GO:0005737">
    <property type="term" value="C:cytoplasm"/>
    <property type="evidence" value="ECO:0007669"/>
    <property type="project" value="TreeGrafter"/>
</dbReference>
<dbReference type="PANTHER" id="PTHR11086:SF18">
    <property type="entry name" value="DEOXYCYTIDYLATE DEAMINASE"/>
    <property type="match status" value="1"/>
</dbReference>
<keyword evidence="4" id="KW-0378">Hydrolase</keyword>
<dbReference type="CDD" id="cd01286">
    <property type="entry name" value="deoxycytidylate_deaminase"/>
    <property type="match status" value="1"/>
</dbReference>
<dbReference type="PROSITE" id="PS51257">
    <property type="entry name" value="PROKAR_LIPOPROTEIN"/>
    <property type="match status" value="1"/>
</dbReference>
<evidence type="ECO:0000259" key="6">
    <source>
        <dbReference type="PROSITE" id="PS51747"/>
    </source>
</evidence>
<feature type="domain" description="CMP/dCMP-type deaminase" evidence="6">
    <location>
        <begin position="207"/>
        <end position="368"/>
    </location>
</feature>
<evidence type="ECO:0000256" key="1">
    <source>
        <dbReference type="ARBA" id="ARBA00001947"/>
    </source>
</evidence>
<dbReference type="InterPro" id="IPR035105">
    <property type="entry name" value="Deoxycytidylate_deaminase_dom"/>
</dbReference>
<dbReference type="SUPFAM" id="SSF52540">
    <property type="entry name" value="P-loop containing nucleoside triphosphate hydrolases"/>
    <property type="match status" value="1"/>
</dbReference>
<dbReference type="InterPro" id="IPR016192">
    <property type="entry name" value="APOBEC/CMP_deaminase_Zn-bd"/>
</dbReference>
<sequence length="396" mass="45155">MTRAKSSNMLYVAIAGAFGSGCTTSAEYLKKEYRFKHISLSSILRDFYNLPKGLSRSEMQNYGDKIRKTKGSQILMQLALDKFLGSGRVRKAVRRVVIETVRNPEEVRFLRNLIPHCYVLALYASEEDRMRWTNVKNQQERDEFLDADMRDSGDLQPEYGQQVTDCVNMADYFINNDKDKGKAKPHKLYDDLGDFFKIVSGEASDKVEKAVLMSHAFMQRLLSKCQGRRVGAVIADGLNVISTGWNGVPEGISDCKVCRRKELLKCEGCRDKEIQITLAECSCGYDNRRKRSLLEKHLDLCYAVHAEERAILRAIRKGISLKGTTLYCTTFPCLMCAKMILEVGIKKVVYVEPYPHSESERIFELAKAKAKDQDFDFERYTGLTARHLYGLHARGD</sequence>
<comment type="cofactor">
    <cofactor evidence="1">
        <name>Zn(2+)</name>
        <dbReference type="ChEBI" id="CHEBI:29105"/>
    </cofactor>
</comment>
<dbReference type="Gene3D" id="3.40.140.10">
    <property type="entry name" value="Cytidine Deaminase, domain 2"/>
    <property type="match status" value="1"/>
</dbReference>
<proteinExistence type="inferred from homology"/>
<name>A0A3A4NP77_ABYX5</name>